<dbReference type="InterPro" id="IPR003965">
    <property type="entry name" value="Fatty_acid_synthase"/>
</dbReference>
<gene>
    <name evidence="3" type="ORF">C8D92_102317</name>
</gene>
<protein>
    <submittedName>
        <fullName evidence="3">Acyl dehydratase</fullName>
    </submittedName>
</protein>
<dbReference type="InterPro" id="IPR029069">
    <property type="entry name" value="HotDog_dom_sf"/>
</dbReference>
<dbReference type="AlphaFoldDB" id="A0A2U1CZS2"/>
<dbReference type="EMBL" id="QEKQ01000002">
    <property type="protein sequence ID" value="PVY78277.1"/>
    <property type="molecule type" value="Genomic_DNA"/>
</dbReference>
<dbReference type="Proteomes" id="UP000245887">
    <property type="component" value="Unassembled WGS sequence"/>
</dbReference>
<organism evidence="3 4">
    <name type="scientific">Tamilnaduibacter salinus</name>
    <dbReference type="NCBI Taxonomy" id="1484056"/>
    <lineage>
        <taxon>Bacteria</taxon>
        <taxon>Pseudomonadati</taxon>
        <taxon>Pseudomonadota</taxon>
        <taxon>Gammaproteobacteria</taxon>
        <taxon>Pseudomonadales</taxon>
        <taxon>Marinobacteraceae</taxon>
        <taxon>Tamilnaduibacter</taxon>
    </lineage>
</organism>
<proteinExistence type="predicted"/>
<evidence type="ECO:0000259" key="2">
    <source>
        <dbReference type="Pfam" id="PF01575"/>
    </source>
</evidence>
<dbReference type="GO" id="GO:0004312">
    <property type="term" value="F:fatty acid synthase activity"/>
    <property type="evidence" value="ECO:0007669"/>
    <property type="project" value="InterPro"/>
</dbReference>
<dbReference type="GO" id="GO:0005835">
    <property type="term" value="C:fatty acid synthase complex"/>
    <property type="evidence" value="ECO:0007669"/>
    <property type="project" value="InterPro"/>
</dbReference>
<dbReference type="InterPro" id="IPR002539">
    <property type="entry name" value="MaoC-like_dom"/>
</dbReference>
<reference evidence="3 4" key="1">
    <citation type="submission" date="2018-04" db="EMBL/GenBank/DDBJ databases">
        <title>Genomic Encyclopedia of Type Strains, Phase IV (KMG-IV): sequencing the most valuable type-strain genomes for metagenomic binning, comparative biology and taxonomic classification.</title>
        <authorList>
            <person name="Goeker M."/>
        </authorList>
    </citation>
    <scope>NUCLEOTIDE SEQUENCE [LARGE SCALE GENOMIC DNA]</scope>
    <source>
        <strain evidence="3 4">DSM 28688</strain>
    </source>
</reference>
<evidence type="ECO:0000313" key="3">
    <source>
        <dbReference type="EMBL" id="PVY78277.1"/>
    </source>
</evidence>
<dbReference type="InterPro" id="IPR050965">
    <property type="entry name" value="UPF0336/Enoyl-CoA_hydratase"/>
</dbReference>
<evidence type="ECO:0000313" key="4">
    <source>
        <dbReference type="Proteomes" id="UP000245887"/>
    </source>
</evidence>
<feature type="domain" description="MaoC-like" evidence="2">
    <location>
        <begin position="42"/>
        <end position="142"/>
    </location>
</feature>
<keyword evidence="1" id="KW-0456">Lyase</keyword>
<dbReference type="Pfam" id="PF01575">
    <property type="entry name" value="MaoC_dehydratas"/>
    <property type="match status" value="1"/>
</dbReference>
<evidence type="ECO:0000256" key="1">
    <source>
        <dbReference type="ARBA" id="ARBA00023239"/>
    </source>
</evidence>
<dbReference type="Gene3D" id="3.10.129.10">
    <property type="entry name" value="Hotdog Thioesterase"/>
    <property type="match status" value="1"/>
</dbReference>
<dbReference type="SUPFAM" id="SSF54637">
    <property type="entry name" value="Thioesterase/thiol ester dehydrase-isomerase"/>
    <property type="match status" value="1"/>
</dbReference>
<dbReference type="PANTHER" id="PTHR43437:SF3">
    <property type="entry name" value="HYDROXYACYL-THIOESTER DEHYDRATASE TYPE 2, MITOCHONDRIAL"/>
    <property type="match status" value="1"/>
</dbReference>
<dbReference type="PRINTS" id="PR01483">
    <property type="entry name" value="FASYNTHASE"/>
</dbReference>
<dbReference type="PANTHER" id="PTHR43437">
    <property type="entry name" value="HYDROXYACYL-THIOESTER DEHYDRATASE TYPE 2, MITOCHONDRIAL-RELATED"/>
    <property type="match status" value="1"/>
</dbReference>
<comment type="caution">
    <text evidence="3">The sequence shown here is derived from an EMBL/GenBank/DDBJ whole genome shotgun (WGS) entry which is preliminary data.</text>
</comment>
<dbReference type="GO" id="GO:0006633">
    <property type="term" value="P:fatty acid biosynthetic process"/>
    <property type="evidence" value="ECO:0007669"/>
    <property type="project" value="InterPro"/>
</dbReference>
<sequence>MLARRRECQPYWSGCDMRETNMEQLENITYNELSVGDSATFSRTLTERELLLFAAVSGDVNPVHLDSEFAANSLFGERIAHGMWSGSLISAALATVLPGPGTIYLGQDLSFRQPVRLNDTLTVTLTVAEKKPKNRVIIECVVTNQNGEAVTQGNATVLAPSEKQSVDAPRLPEITIENDAG</sequence>
<name>A0A2U1CZS2_9GAMM</name>
<accession>A0A2U1CZS2</accession>
<dbReference type="FunFam" id="3.10.129.10:FF:000042">
    <property type="entry name" value="MaoC domain protein dehydratase"/>
    <property type="match status" value="1"/>
</dbReference>
<dbReference type="CDD" id="cd03449">
    <property type="entry name" value="R_hydratase"/>
    <property type="match status" value="1"/>
</dbReference>
<dbReference type="GO" id="GO:0019171">
    <property type="term" value="F:(3R)-hydroxyacyl-[acyl-carrier-protein] dehydratase activity"/>
    <property type="evidence" value="ECO:0007669"/>
    <property type="project" value="TreeGrafter"/>
</dbReference>